<dbReference type="InterPro" id="IPR045358">
    <property type="entry name" value="Ty3_capsid"/>
</dbReference>
<sequence length="93" mass="10592">MPTVHHQQLLRRQLRMLKQTTTAQQYIYEFRNILGQIDAMVEADKVTYFIDGLRGRTKAEVSYKAPATLAEAITIAITYDTAYFSTTSVTNTT</sequence>
<dbReference type="Proteomes" id="UP000682733">
    <property type="component" value="Unassembled WGS sequence"/>
</dbReference>
<evidence type="ECO:0000259" key="1">
    <source>
        <dbReference type="Pfam" id="PF19259"/>
    </source>
</evidence>
<organism evidence="2 4">
    <name type="scientific">Didymodactylos carnosus</name>
    <dbReference type="NCBI Taxonomy" id="1234261"/>
    <lineage>
        <taxon>Eukaryota</taxon>
        <taxon>Metazoa</taxon>
        <taxon>Spiralia</taxon>
        <taxon>Gnathifera</taxon>
        <taxon>Rotifera</taxon>
        <taxon>Eurotatoria</taxon>
        <taxon>Bdelloidea</taxon>
        <taxon>Philodinida</taxon>
        <taxon>Philodinidae</taxon>
        <taxon>Didymodactylos</taxon>
    </lineage>
</organism>
<dbReference type="EMBL" id="CAJNOK010081250">
    <property type="protein sequence ID" value="CAF1683141.1"/>
    <property type="molecule type" value="Genomic_DNA"/>
</dbReference>
<dbReference type="AlphaFoldDB" id="A0A8S2GG62"/>
<protein>
    <recommendedName>
        <fullName evidence="1">Ty3 transposon capsid-like protein domain-containing protein</fullName>
    </recommendedName>
</protein>
<dbReference type="Pfam" id="PF19259">
    <property type="entry name" value="Ty3_capsid"/>
    <property type="match status" value="1"/>
</dbReference>
<dbReference type="EMBL" id="CAJOBA010010857">
    <property type="protein sequence ID" value="CAF3868250.1"/>
    <property type="molecule type" value="Genomic_DNA"/>
</dbReference>
<reference evidence="2" key="1">
    <citation type="submission" date="2021-02" db="EMBL/GenBank/DDBJ databases">
        <authorList>
            <person name="Nowell W R."/>
        </authorList>
    </citation>
    <scope>NUCLEOTIDE SEQUENCE</scope>
</reference>
<name>A0A8S2GG62_9BILA</name>
<feature type="non-terminal residue" evidence="2">
    <location>
        <position position="93"/>
    </location>
</feature>
<accession>A0A8S2GG62</accession>
<evidence type="ECO:0000313" key="4">
    <source>
        <dbReference type="Proteomes" id="UP000677228"/>
    </source>
</evidence>
<feature type="domain" description="Ty3 transposon capsid-like protein" evidence="1">
    <location>
        <begin position="12"/>
        <end position="92"/>
    </location>
</feature>
<evidence type="ECO:0000313" key="3">
    <source>
        <dbReference type="EMBL" id="CAF3868250.1"/>
    </source>
</evidence>
<gene>
    <name evidence="2" type="ORF">OVA965_LOCUS46133</name>
    <name evidence="3" type="ORF">TMI583_LOCUS19539</name>
</gene>
<proteinExistence type="predicted"/>
<evidence type="ECO:0000313" key="2">
    <source>
        <dbReference type="EMBL" id="CAF1683141.1"/>
    </source>
</evidence>
<comment type="caution">
    <text evidence="2">The sequence shown here is derived from an EMBL/GenBank/DDBJ whole genome shotgun (WGS) entry which is preliminary data.</text>
</comment>
<dbReference type="Proteomes" id="UP000677228">
    <property type="component" value="Unassembled WGS sequence"/>
</dbReference>